<evidence type="ECO:0000256" key="1">
    <source>
        <dbReference type="SAM" id="Phobius"/>
    </source>
</evidence>
<keyword evidence="1" id="KW-0812">Transmembrane</keyword>
<gene>
    <name evidence="2" type="ORF">RF11_11022</name>
</gene>
<protein>
    <submittedName>
        <fullName evidence="2">Uncharacterized protein</fullName>
    </submittedName>
</protein>
<keyword evidence="1" id="KW-1133">Transmembrane helix</keyword>
<sequence>MNLIAKVNMANPQKSVNLPNICAIANVFQRANYVTHSDTSIVHLLNNQLKEMNEKIPLSVEVFFDPDTLIFLFLVIGGLMLTLGYLSKKKSVPISRLLTGFIKGRNINIFNMNLNINIEDK</sequence>
<dbReference type="EMBL" id="JWZT01000699">
    <property type="protein sequence ID" value="KII73724.1"/>
    <property type="molecule type" value="Genomic_DNA"/>
</dbReference>
<reference evidence="2 3" key="1">
    <citation type="journal article" date="2014" name="Genome Biol. Evol.">
        <title>The genome of the myxosporean Thelohanellus kitauei shows adaptations to nutrient acquisition within its fish host.</title>
        <authorList>
            <person name="Yang Y."/>
            <person name="Xiong J."/>
            <person name="Zhou Z."/>
            <person name="Huo F."/>
            <person name="Miao W."/>
            <person name="Ran C."/>
            <person name="Liu Y."/>
            <person name="Zhang J."/>
            <person name="Feng J."/>
            <person name="Wang M."/>
            <person name="Wang M."/>
            <person name="Wang L."/>
            <person name="Yao B."/>
        </authorList>
    </citation>
    <scope>NUCLEOTIDE SEQUENCE [LARGE SCALE GENOMIC DNA]</scope>
    <source>
        <strain evidence="2">Wuqing</strain>
    </source>
</reference>
<evidence type="ECO:0000313" key="3">
    <source>
        <dbReference type="Proteomes" id="UP000031668"/>
    </source>
</evidence>
<feature type="transmembrane region" description="Helical" evidence="1">
    <location>
        <begin position="68"/>
        <end position="86"/>
    </location>
</feature>
<keyword evidence="1" id="KW-0472">Membrane</keyword>
<comment type="caution">
    <text evidence="2">The sequence shown here is derived from an EMBL/GenBank/DDBJ whole genome shotgun (WGS) entry which is preliminary data.</text>
</comment>
<accession>A0A0C2J7E5</accession>
<evidence type="ECO:0000313" key="2">
    <source>
        <dbReference type="EMBL" id="KII73724.1"/>
    </source>
</evidence>
<dbReference type="Proteomes" id="UP000031668">
    <property type="component" value="Unassembled WGS sequence"/>
</dbReference>
<dbReference type="AlphaFoldDB" id="A0A0C2J7E5"/>
<name>A0A0C2J7E5_THEKT</name>
<keyword evidence="3" id="KW-1185">Reference proteome</keyword>
<proteinExistence type="predicted"/>
<organism evidence="2 3">
    <name type="scientific">Thelohanellus kitauei</name>
    <name type="common">Myxosporean</name>
    <dbReference type="NCBI Taxonomy" id="669202"/>
    <lineage>
        <taxon>Eukaryota</taxon>
        <taxon>Metazoa</taxon>
        <taxon>Cnidaria</taxon>
        <taxon>Myxozoa</taxon>
        <taxon>Myxosporea</taxon>
        <taxon>Bivalvulida</taxon>
        <taxon>Platysporina</taxon>
        <taxon>Myxobolidae</taxon>
        <taxon>Thelohanellus</taxon>
    </lineage>
</organism>